<organism evidence="2 3">
    <name type="scientific">Pseudolactococcus laudensis</name>
    <dbReference type="NCBI Taxonomy" id="1494461"/>
    <lineage>
        <taxon>Bacteria</taxon>
        <taxon>Bacillati</taxon>
        <taxon>Bacillota</taxon>
        <taxon>Bacilli</taxon>
        <taxon>Lactobacillales</taxon>
        <taxon>Streptococcaceae</taxon>
        <taxon>Pseudolactococcus</taxon>
    </lineage>
</organism>
<dbReference type="Proteomes" id="UP000530186">
    <property type="component" value="Unassembled WGS sequence"/>
</dbReference>
<evidence type="ECO:0000313" key="2">
    <source>
        <dbReference type="EMBL" id="MBA0017125.1"/>
    </source>
</evidence>
<sequence length="166" mass="18995">MVQYQIKQNFWSLGGKFKIIDNAGNLAYLVQGSFMKIPKQFTITKPDGTLVSRIKKVMFQIFPKFDVTLAAGSRFQIRKEFTIFKPRYQIEHFGLEIQGNFWDMDFELQHNGVPVAQISQEWFKINSTYNIDVYDDKYADAVISLVIAIDYVKAQQAAASSASSSN</sequence>
<dbReference type="EMBL" id="JACBNY010000015">
    <property type="protein sequence ID" value="MBA0017125.1"/>
    <property type="molecule type" value="Genomic_DNA"/>
</dbReference>
<dbReference type="AlphaFoldDB" id="A0A7V8N1S5"/>
<keyword evidence="3" id="KW-1185">Reference proteome</keyword>
<dbReference type="InterPro" id="IPR025659">
    <property type="entry name" value="Tubby-like_C"/>
</dbReference>
<reference evidence="2 3" key="1">
    <citation type="submission" date="2020-07" db="EMBL/GenBank/DDBJ databases">
        <authorList>
            <person name="Hilgarth M."/>
            <person name="Werum V."/>
            <person name="Vogel R.F."/>
        </authorList>
    </citation>
    <scope>NUCLEOTIDE SEQUENCE [LARGE SCALE GENOMIC DNA]</scope>
    <source>
        <strain evidence="2 3">DSM 28961</strain>
    </source>
</reference>
<name>A0A7V8N1S5_9LACT</name>
<comment type="similarity">
    <text evidence="1">Belongs to the LOR family.</text>
</comment>
<evidence type="ECO:0000256" key="1">
    <source>
        <dbReference type="ARBA" id="ARBA00005437"/>
    </source>
</evidence>
<dbReference type="InterPro" id="IPR007612">
    <property type="entry name" value="LOR"/>
</dbReference>
<dbReference type="SUPFAM" id="SSF54518">
    <property type="entry name" value="Tubby C-terminal domain-like"/>
    <property type="match status" value="1"/>
</dbReference>
<protein>
    <submittedName>
        <fullName evidence="2">LURP-one-related family protein</fullName>
    </submittedName>
</protein>
<dbReference type="GeneID" id="303195523"/>
<proteinExistence type="inferred from homology"/>
<dbReference type="Pfam" id="PF04525">
    <property type="entry name" value="LOR"/>
    <property type="match status" value="1"/>
</dbReference>
<comment type="caution">
    <text evidence="2">The sequence shown here is derived from an EMBL/GenBank/DDBJ whole genome shotgun (WGS) entry which is preliminary data.</text>
</comment>
<accession>A0A7V8N1S5</accession>
<evidence type="ECO:0000313" key="3">
    <source>
        <dbReference type="Proteomes" id="UP000530186"/>
    </source>
</evidence>
<dbReference type="Gene3D" id="2.40.160.200">
    <property type="entry name" value="LURP1-related"/>
    <property type="match status" value="1"/>
</dbReference>
<gene>
    <name evidence="2" type="ORF">HZR21_08335</name>
</gene>
<dbReference type="RefSeq" id="WP_180747253.1">
    <property type="nucleotide sequence ID" value="NZ_CBCRWQ010000014.1"/>
</dbReference>
<dbReference type="InterPro" id="IPR038595">
    <property type="entry name" value="LOR_sf"/>
</dbReference>